<accession>A0A9Q1JMD9</accession>
<proteinExistence type="predicted"/>
<comment type="caution">
    <text evidence="1">The sequence shown here is derived from an EMBL/GenBank/DDBJ whole genome shotgun (WGS) entry which is preliminary data.</text>
</comment>
<reference evidence="1" key="1">
    <citation type="submission" date="2022-04" db="EMBL/GenBank/DDBJ databases">
        <title>Carnegiea gigantea Genome sequencing and assembly v2.</title>
        <authorList>
            <person name="Copetti D."/>
            <person name="Sanderson M.J."/>
            <person name="Burquez A."/>
            <person name="Wojciechowski M.F."/>
        </authorList>
    </citation>
    <scope>NUCLEOTIDE SEQUENCE</scope>
    <source>
        <strain evidence="1">SGP5-SGP5p</strain>
        <tissue evidence="1">Aerial part</tissue>
    </source>
</reference>
<dbReference type="EMBL" id="JAKOGI010001336">
    <property type="protein sequence ID" value="KAJ8426186.1"/>
    <property type="molecule type" value="Genomic_DNA"/>
</dbReference>
<evidence type="ECO:0000313" key="2">
    <source>
        <dbReference type="Proteomes" id="UP001153076"/>
    </source>
</evidence>
<protein>
    <submittedName>
        <fullName evidence="1">Uncharacterized protein</fullName>
    </submittedName>
</protein>
<dbReference type="Proteomes" id="UP001153076">
    <property type="component" value="Unassembled WGS sequence"/>
</dbReference>
<gene>
    <name evidence="1" type="ORF">Cgig2_010823</name>
</gene>
<name>A0A9Q1JMD9_9CARY</name>
<organism evidence="1 2">
    <name type="scientific">Carnegiea gigantea</name>
    <dbReference type="NCBI Taxonomy" id="171969"/>
    <lineage>
        <taxon>Eukaryota</taxon>
        <taxon>Viridiplantae</taxon>
        <taxon>Streptophyta</taxon>
        <taxon>Embryophyta</taxon>
        <taxon>Tracheophyta</taxon>
        <taxon>Spermatophyta</taxon>
        <taxon>Magnoliopsida</taxon>
        <taxon>eudicotyledons</taxon>
        <taxon>Gunneridae</taxon>
        <taxon>Pentapetalae</taxon>
        <taxon>Caryophyllales</taxon>
        <taxon>Cactineae</taxon>
        <taxon>Cactaceae</taxon>
        <taxon>Cactoideae</taxon>
        <taxon>Echinocereeae</taxon>
        <taxon>Carnegiea</taxon>
    </lineage>
</organism>
<dbReference type="AlphaFoldDB" id="A0A9Q1JMD9"/>
<evidence type="ECO:0000313" key="1">
    <source>
        <dbReference type="EMBL" id="KAJ8426186.1"/>
    </source>
</evidence>
<sequence>MALIFRSLGLSIQGIGRLIFRAIPLAGKGDKLHLFWVSTLGLGLLALVDIMEVGLEVVILLEPASPRPCINTPWHPHSLTDSPAPWPPSQPRSCLSLSFRKCLLQLALQILLLGFPGIFLFLQLLPASLVPGHKALQLSLHSAAALTPRAKSSAIVNSSLVTLMGFEVPKAAKSQNLTNVNLVVGSTLIKFVDNCWALREVPPATCDAAPVGFEMPVGSRGPGVWSLADRPPLGEEEWTNRPLFPNISRGGSHNLIWTAFSSLSLTNE</sequence>
<keyword evidence="2" id="KW-1185">Reference proteome</keyword>